<name>A0A9P7VQL8_9AGAR</name>
<proteinExistence type="predicted"/>
<dbReference type="Proteomes" id="UP000812287">
    <property type="component" value="Unassembled WGS sequence"/>
</dbReference>
<accession>A0A9P7VQL8</accession>
<dbReference type="GeneID" id="66102565"/>
<evidence type="ECO:0000313" key="1">
    <source>
        <dbReference type="EMBL" id="KAG7444221.1"/>
    </source>
</evidence>
<reference evidence="1" key="1">
    <citation type="submission" date="2020-11" db="EMBL/GenBank/DDBJ databases">
        <title>Adaptations for nitrogen fixation in a non-lichenized fungal sporocarp promotes dispersal by wood-feeding termites.</title>
        <authorList>
            <consortium name="DOE Joint Genome Institute"/>
            <person name="Koch R.A."/>
            <person name="Yoon G."/>
            <person name="Arayal U."/>
            <person name="Lail K."/>
            <person name="Amirebrahimi M."/>
            <person name="Labutti K."/>
            <person name="Lipzen A."/>
            <person name="Riley R."/>
            <person name="Barry K."/>
            <person name="Henrissat B."/>
            <person name="Grigoriev I.V."/>
            <person name="Herr J.R."/>
            <person name="Aime M.C."/>
        </authorList>
    </citation>
    <scope>NUCLEOTIDE SEQUENCE</scope>
    <source>
        <strain evidence="1">MCA 3950</strain>
    </source>
</reference>
<dbReference type="EMBL" id="MU250541">
    <property type="protein sequence ID" value="KAG7444221.1"/>
    <property type="molecule type" value="Genomic_DNA"/>
</dbReference>
<sequence>MGDSGSPPRPHYLQFSAARCDVRRPDQAWGNRRNRLFLYKTSITPFSEASWLTNMGVDFKEAQEIRANGRTGRAFAFVCFRWERDGRMMAFPLRLDLTGPPTLGYQHNPAWKPIPYGVVRTQISMDHILQAGNTSAMDLNDMDFEDIINGMGSLSMDV</sequence>
<organism evidence="1 2">
    <name type="scientific">Guyanagaster necrorhizus</name>
    <dbReference type="NCBI Taxonomy" id="856835"/>
    <lineage>
        <taxon>Eukaryota</taxon>
        <taxon>Fungi</taxon>
        <taxon>Dikarya</taxon>
        <taxon>Basidiomycota</taxon>
        <taxon>Agaricomycotina</taxon>
        <taxon>Agaricomycetes</taxon>
        <taxon>Agaricomycetidae</taxon>
        <taxon>Agaricales</taxon>
        <taxon>Marasmiineae</taxon>
        <taxon>Physalacriaceae</taxon>
        <taxon>Guyanagaster</taxon>
    </lineage>
</organism>
<gene>
    <name evidence="1" type="ORF">BT62DRAFT_259606</name>
</gene>
<protein>
    <submittedName>
        <fullName evidence="1">Uncharacterized protein</fullName>
    </submittedName>
</protein>
<comment type="caution">
    <text evidence="1">The sequence shown here is derived from an EMBL/GenBank/DDBJ whole genome shotgun (WGS) entry which is preliminary data.</text>
</comment>
<dbReference type="RefSeq" id="XP_043037721.1">
    <property type="nucleotide sequence ID" value="XM_043180269.1"/>
</dbReference>
<dbReference type="OrthoDB" id="549788at2759"/>
<keyword evidence="2" id="KW-1185">Reference proteome</keyword>
<dbReference type="AlphaFoldDB" id="A0A9P7VQL8"/>
<evidence type="ECO:0000313" key="2">
    <source>
        <dbReference type="Proteomes" id="UP000812287"/>
    </source>
</evidence>